<proteinExistence type="predicted"/>
<dbReference type="Ensembl" id="ENSSRHT00000062195.1">
    <property type="protein sequence ID" value="ENSSRHP00000060514.1"/>
    <property type="gene ID" value="ENSSRHG00000030277.1"/>
</dbReference>
<sequence length="150" mass="16870">IVTSADVTMEKEDELMIVENVDEDSAQPWKKPHNPVQDKLIHPGHGAADEVIVKEGATCLTRADFWTLGLRREMESDVICLIPFALTGQRHTVYIADMYVVATWKSGKDPLAYFPENADMKDALVFPAWTQATGSDHYLFVTISFWIATK</sequence>
<dbReference type="Proteomes" id="UP000472270">
    <property type="component" value="Unassembled WGS sequence"/>
</dbReference>
<name>A0A673KCW4_9TELE</name>
<reference evidence="1" key="2">
    <citation type="submission" date="2025-09" db="UniProtKB">
        <authorList>
            <consortium name="Ensembl"/>
        </authorList>
    </citation>
    <scope>IDENTIFICATION</scope>
</reference>
<evidence type="ECO:0000313" key="2">
    <source>
        <dbReference type="Proteomes" id="UP000472270"/>
    </source>
</evidence>
<accession>A0A673KCW4</accession>
<reference evidence="1" key="1">
    <citation type="submission" date="2025-08" db="UniProtKB">
        <authorList>
            <consortium name="Ensembl"/>
        </authorList>
    </citation>
    <scope>IDENTIFICATION</scope>
</reference>
<protein>
    <submittedName>
        <fullName evidence="1">Si:dkey-13e3.1</fullName>
    </submittedName>
</protein>
<keyword evidence="2" id="KW-1185">Reference proteome</keyword>
<organism evidence="1 2">
    <name type="scientific">Sinocyclocheilus rhinocerous</name>
    <dbReference type="NCBI Taxonomy" id="307959"/>
    <lineage>
        <taxon>Eukaryota</taxon>
        <taxon>Metazoa</taxon>
        <taxon>Chordata</taxon>
        <taxon>Craniata</taxon>
        <taxon>Vertebrata</taxon>
        <taxon>Euteleostomi</taxon>
        <taxon>Actinopterygii</taxon>
        <taxon>Neopterygii</taxon>
        <taxon>Teleostei</taxon>
        <taxon>Ostariophysi</taxon>
        <taxon>Cypriniformes</taxon>
        <taxon>Cyprinidae</taxon>
        <taxon>Cyprininae</taxon>
        <taxon>Sinocyclocheilus</taxon>
    </lineage>
</organism>
<dbReference type="AlphaFoldDB" id="A0A673KCW4"/>
<evidence type="ECO:0000313" key="1">
    <source>
        <dbReference type="Ensembl" id="ENSSRHP00000060514.1"/>
    </source>
</evidence>